<proteinExistence type="predicted"/>
<dbReference type="EMBL" id="JAWDGP010006462">
    <property type="protein sequence ID" value="KAK3740754.1"/>
    <property type="molecule type" value="Genomic_DNA"/>
</dbReference>
<dbReference type="AlphaFoldDB" id="A0AAE0YD77"/>
<gene>
    <name evidence="1" type="ORF">RRG08_048996</name>
</gene>
<keyword evidence="2" id="KW-1185">Reference proteome</keyword>
<protein>
    <submittedName>
        <fullName evidence="1">Uncharacterized protein</fullName>
    </submittedName>
</protein>
<comment type="caution">
    <text evidence="1">The sequence shown here is derived from an EMBL/GenBank/DDBJ whole genome shotgun (WGS) entry which is preliminary data.</text>
</comment>
<evidence type="ECO:0000313" key="2">
    <source>
        <dbReference type="Proteomes" id="UP001283361"/>
    </source>
</evidence>
<organism evidence="1 2">
    <name type="scientific">Elysia crispata</name>
    <name type="common">lettuce slug</name>
    <dbReference type="NCBI Taxonomy" id="231223"/>
    <lineage>
        <taxon>Eukaryota</taxon>
        <taxon>Metazoa</taxon>
        <taxon>Spiralia</taxon>
        <taxon>Lophotrochozoa</taxon>
        <taxon>Mollusca</taxon>
        <taxon>Gastropoda</taxon>
        <taxon>Heterobranchia</taxon>
        <taxon>Euthyneura</taxon>
        <taxon>Panpulmonata</taxon>
        <taxon>Sacoglossa</taxon>
        <taxon>Placobranchoidea</taxon>
        <taxon>Plakobranchidae</taxon>
        <taxon>Elysia</taxon>
    </lineage>
</organism>
<sequence length="193" mass="22060">MHDFTRKYGREPRRVMITQTSDNGSDTGQKAKRIMLSTWLSRYKRKSQHVNIQDLQSSSSRFADCGLDPTLSALSCAFETIAYSSNHPSYLTRGINQDTVATHFIERKTNQLDCESWEDKLREQMIEPLTYWCILDDKIWPSGLFTSAVDPDLQGENVRKDNQPSSLPACFFYSRVQAEHAEVGVKFPLKSIG</sequence>
<name>A0AAE0YD77_9GAST</name>
<reference evidence="1" key="1">
    <citation type="journal article" date="2023" name="G3 (Bethesda)">
        <title>A reference genome for the long-term kleptoplast-retaining sea slug Elysia crispata morphotype clarki.</title>
        <authorList>
            <person name="Eastman K.E."/>
            <person name="Pendleton A.L."/>
            <person name="Shaikh M.A."/>
            <person name="Suttiyut T."/>
            <person name="Ogas R."/>
            <person name="Tomko P."/>
            <person name="Gavelis G."/>
            <person name="Widhalm J.R."/>
            <person name="Wisecaver J.H."/>
        </authorList>
    </citation>
    <scope>NUCLEOTIDE SEQUENCE</scope>
    <source>
        <strain evidence="1">ECLA1</strain>
    </source>
</reference>
<accession>A0AAE0YD77</accession>
<evidence type="ECO:0000313" key="1">
    <source>
        <dbReference type="EMBL" id="KAK3740754.1"/>
    </source>
</evidence>
<dbReference type="Proteomes" id="UP001283361">
    <property type="component" value="Unassembled WGS sequence"/>
</dbReference>